<dbReference type="Gene3D" id="3.30.70.790">
    <property type="entry name" value="UreE, C-terminal domain"/>
    <property type="match status" value="1"/>
</dbReference>
<dbReference type="HOGENOM" id="CLU_093757_3_1_9"/>
<keyword evidence="4 5" id="KW-0143">Chaperone</keyword>
<keyword evidence="2 5" id="KW-0963">Cytoplasm</keyword>
<dbReference type="AlphaFoldDB" id="N9Y5G7"/>
<comment type="subcellular location">
    <subcellularLocation>
        <location evidence="1 5">Cytoplasm</location>
    </subcellularLocation>
</comment>
<proteinExistence type="inferred from homology"/>
<dbReference type="eggNOG" id="COG2371">
    <property type="taxonomic scope" value="Bacteria"/>
</dbReference>
<evidence type="ECO:0000256" key="3">
    <source>
        <dbReference type="ARBA" id="ARBA00022596"/>
    </source>
</evidence>
<feature type="domain" description="UreE urease accessory N-terminal" evidence="6">
    <location>
        <begin position="6"/>
        <end position="69"/>
    </location>
</feature>
<dbReference type="GO" id="GO:0006457">
    <property type="term" value="P:protein folding"/>
    <property type="evidence" value="ECO:0007669"/>
    <property type="project" value="InterPro"/>
</dbReference>
<dbReference type="InterPro" id="IPR004029">
    <property type="entry name" value="UreE_N"/>
</dbReference>
<sequence length="149" mass="17252">MIFERVLGNVENTNVDGCHVEKVYLNNEEMLKRIIRVTSDHGNDYGISLSQGEKLRDGDILMNDGYNVVVVKFNSEDVLVIKPKDMNQMGKIAHYIGNKHLPAQFIDGEMIIQYDYVVEEDLRLRGIDFSRENKELKEAFKHVDFAHKH</sequence>
<dbReference type="EMBL" id="AGYT01000007">
    <property type="protein sequence ID" value="ENZ03449.1"/>
    <property type="molecule type" value="Genomic_DNA"/>
</dbReference>
<dbReference type="PIRSF" id="PIRSF036402">
    <property type="entry name" value="Ureas_acces_UreE"/>
    <property type="match status" value="1"/>
</dbReference>
<dbReference type="GO" id="GO:0019627">
    <property type="term" value="P:urea metabolic process"/>
    <property type="evidence" value="ECO:0007669"/>
    <property type="project" value="InterPro"/>
</dbReference>
<dbReference type="Gene3D" id="2.60.260.20">
    <property type="entry name" value="Urease metallochaperone UreE, N-terminal domain"/>
    <property type="match status" value="1"/>
</dbReference>
<dbReference type="SMART" id="SM00988">
    <property type="entry name" value="UreE_N"/>
    <property type="match status" value="1"/>
</dbReference>
<keyword evidence="3 5" id="KW-0533">Nickel</keyword>
<evidence type="ECO:0000259" key="6">
    <source>
        <dbReference type="SMART" id="SM00988"/>
    </source>
</evidence>
<protein>
    <recommendedName>
        <fullName evidence="5">Urease accessory protein UreE</fullName>
    </recommendedName>
</protein>
<dbReference type="Pfam" id="PF02814">
    <property type="entry name" value="UreE_N"/>
    <property type="match status" value="1"/>
</dbReference>
<name>N9Y5G7_9CLOT</name>
<dbReference type="GO" id="GO:0016151">
    <property type="term" value="F:nickel cation binding"/>
    <property type="evidence" value="ECO:0007669"/>
    <property type="project" value="UniProtKB-UniRule"/>
</dbReference>
<dbReference type="CDD" id="cd00571">
    <property type="entry name" value="UreE"/>
    <property type="match status" value="1"/>
</dbReference>
<organism evidence="7 8">
    <name type="scientific">Clostridium thermobutyricum</name>
    <dbReference type="NCBI Taxonomy" id="29372"/>
    <lineage>
        <taxon>Bacteria</taxon>
        <taxon>Bacillati</taxon>
        <taxon>Bacillota</taxon>
        <taxon>Clostridia</taxon>
        <taxon>Eubacteriales</taxon>
        <taxon>Clostridiaceae</taxon>
        <taxon>Clostridium</taxon>
    </lineage>
</organism>
<dbReference type="GO" id="GO:0065003">
    <property type="term" value="P:protein-containing complex assembly"/>
    <property type="evidence" value="ECO:0007669"/>
    <property type="project" value="InterPro"/>
</dbReference>
<evidence type="ECO:0000256" key="4">
    <source>
        <dbReference type="ARBA" id="ARBA00023186"/>
    </source>
</evidence>
<comment type="caution">
    <text evidence="7">The sequence shown here is derived from an EMBL/GenBank/DDBJ whole genome shotgun (WGS) entry which is preliminary data.</text>
</comment>
<dbReference type="HAMAP" id="MF_00822">
    <property type="entry name" value="UreE"/>
    <property type="match status" value="1"/>
</dbReference>
<evidence type="ECO:0000256" key="2">
    <source>
        <dbReference type="ARBA" id="ARBA00022490"/>
    </source>
</evidence>
<gene>
    <name evidence="5" type="primary">ureE</name>
    <name evidence="7" type="ORF">HMPREF1092_00636</name>
</gene>
<dbReference type="GO" id="GO:0005737">
    <property type="term" value="C:cytoplasm"/>
    <property type="evidence" value="ECO:0007669"/>
    <property type="project" value="UniProtKB-SubCell"/>
</dbReference>
<comment type="similarity">
    <text evidence="5">Belongs to the UreE family.</text>
</comment>
<dbReference type="SUPFAM" id="SSF69287">
    <property type="entry name" value="Urease metallochaperone UreE, N-terminal domain"/>
    <property type="match status" value="1"/>
</dbReference>
<reference evidence="7 8" key="1">
    <citation type="submission" date="2013-01" db="EMBL/GenBank/DDBJ databases">
        <title>The Genome Sequence of Clostridium colicanis 209318.</title>
        <authorList>
            <consortium name="The Broad Institute Genome Sequencing Platform"/>
            <person name="Earl A."/>
            <person name="Ward D."/>
            <person name="Feldgarden M."/>
            <person name="Gevers D."/>
            <person name="Courvalin P."/>
            <person name="Lambert T."/>
            <person name="Walker B."/>
            <person name="Young S.K."/>
            <person name="Zeng Q."/>
            <person name="Gargeya S."/>
            <person name="Fitzgerald M."/>
            <person name="Haas B."/>
            <person name="Abouelleil A."/>
            <person name="Alvarado L."/>
            <person name="Arachchi H.M."/>
            <person name="Berlin A.M."/>
            <person name="Chapman S.B."/>
            <person name="Dewar J."/>
            <person name="Goldberg J."/>
            <person name="Griggs A."/>
            <person name="Gujja S."/>
            <person name="Hansen M."/>
            <person name="Howarth C."/>
            <person name="Imamovic A."/>
            <person name="Larimer J."/>
            <person name="McCowan C."/>
            <person name="Murphy C."/>
            <person name="Neiman D."/>
            <person name="Pearson M."/>
            <person name="Priest M."/>
            <person name="Roberts A."/>
            <person name="Saif S."/>
            <person name="Shea T."/>
            <person name="Sisk P."/>
            <person name="Sykes S."/>
            <person name="Wortman J."/>
            <person name="Nusbaum C."/>
            <person name="Birren B."/>
        </authorList>
    </citation>
    <scope>NUCLEOTIDE SEQUENCE [LARGE SCALE GENOMIC DNA]</scope>
    <source>
        <strain evidence="7 8">209318</strain>
    </source>
</reference>
<accession>N9Y5G7</accession>
<dbReference type="InterPro" id="IPR036118">
    <property type="entry name" value="UreE_N_sf"/>
</dbReference>
<dbReference type="RefSeq" id="WP_002597138.1">
    <property type="nucleotide sequence ID" value="NZ_KB850956.1"/>
</dbReference>
<comment type="function">
    <text evidence="5">Involved in urease metallocenter assembly. Binds nickel. Probably functions as a nickel donor during metallocenter assembly.</text>
</comment>
<dbReference type="InterPro" id="IPR012406">
    <property type="entry name" value="UreE"/>
</dbReference>
<evidence type="ECO:0000313" key="7">
    <source>
        <dbReference type="EMBL" id="ENZ03449.1"/>
    </source>
</evidence>
<keyword evidence="8" id="KW-1185">Reference proteome</keyword>
<dbReference type="SUPFAM" id="SSF69737">
    <property type="entry name" value="Urease metallochaperone UreE, C-terminal domain"/>
    <property type="match status" value="1"/>
</dbReference>
<dbReference type="InterPro" id="IPR007864">
    <property type="entry name" value="UreE_C_dom"/>
</dbReference>
<evidence type="ECO:0000256" key="5">
    <source>
        <dbReference type="HAMAP-Rule" id="MF_00822"/>
    </source>
</evidence>
<dbReference type="PATRIC" id="fig|999411.4.peg.613"/>
<dbReference type="Pfam" id="PF05194">
    <property type="entry name" value="UreE_C"/>
    <property type="match status" value="1"/>
</dbReference>
<evidence type="ECO:0000313" key="8">
    <source>
        <dbReference type="Proteomes" id="UP000013097"/>
    </source>
</evidence>
<dbReference type="Proteomes" id="UP000013097">
    <property type="component" value="Unassembled WGS sequence"/>
</dbReference>
<evidence type="ECO:0000256" key="1">
    <source>
        <dbReference type="ARBA" id="ARBA00004496"/>
    </source>
</evidence>
<dbReference type="GO" id="GO:0051082">
    <property type="term" value="F:unfolded protein binding"/>
    <property type="evidence" value="ECO:0007669"/>
    <property type="project" value="UniProtKB-UniRule"/>
</dbReference>